<dbReference type="AlphaFoldDB" id="A0A1X0RXU3"/>
<sequence length="77" mass="9074">MIMVGNNITFFLYLNRLILFGDAKRHWSMSMQALGVFLMNKEQKVIAPVDFKEKDILMVPFMEFYLILAICRAIQKK</sequence>
<organism evidence="1 2">
    <name type="scientific">Rhizopus microsporus</name>
    <dbReference type="NCBI Taxonomy" id="58291"/>
    <lineage>
        <taxon>Eukaryota</taxon>
        <taxon>Fungi</taxon>
        <taxon>Fungi incertae sedis</taxon>
        <taxon>Mucoromycota</taxon>
        <taxon>Mucoromycotina</taxon>
        <taxon>Mucoromycetes</taxon>
        <taxon>Mucorales</taxon>
        <taxon>Mucorineae</taxon>
        <taxon>Rhizopodaceae</taxon>
        <taxon>Rhizopus</taxon>
    </lineage>
</organism>
<proteinExistence type="predicted"/>
<gene>
    <name evidence="1" type="ORF">BCV71DRAFT_10816</name>
</gene>
<protein>
    <submittedName>
        <fullName evidence="1">Uncharacterized protein</fullName>
    </submittedName>
</protein>
<reference evidence="1 2" key="1">
    <citation type="journal article" date="2016" name="Proc. Natl. Acad. Sci. U.S.A.">
        <title>Lipid metabolic changes in an early divergent fungus govern the establishment of a mutualistic symbiosis with endobacteria.</title>
        <authorList>
            <person name="Lastovetsky O.A."/>
            <person name="Gaspar M.L."/>
            <person name="Mondo S.J."/>
            <person name="LaButti K.M."/>
            <person name="Sandor L."/>
            <person name="Grigoriev I.V."/>
            <person name="Henry S.A."/>
            <person name="Pawlowska T.E."/>
        </authorList>
    </citation>
    <scope>NUCLEOTIDE SEQUENCE [LARGE SCALE GENOMIC DNA]</scope>
    <source>
        <strain evidence="1 2">ATCC 11559</strain>
    </source>
</reference>
<evidence type="ECO:0000313" key="1">
    <source>
        <dbReference type="EMBL" id="ORE16875.1"/>
    </source>
</evidence>
<dbReference type="Proteomes" id="UP000242381">
    <property type="component" value="Unassembled WGS sequence"/>
</dbReference>
<dbReference type="EMBL" id="KV921372">
    <property type="protein sequence ID" value="ORE16875.1"/>
    <property type="molecule type" value="Genomic_DNA"/>
</dbReference>
<evidence type="ECO:0000313" key="2">
    <source>
        <dbReference type="Proteomes" id="UP000242381"/>
    </source>
</evidence>
<name>A0A1X0RXU3_RHIZD</name>
<accession>A0A1X0RXU3</accession>